<organism evidence="6 7">
    <name type="scientific">candidate division WWE3 bacterium</name>
    <dbReference type="NCBI Taxonomy" id="2053526"/>
    <lineage>
        <taxon>Bacteria</taxon>
        <taxon>Katanobacteria</taxon>
    </lineage>
</organism>
<gene>
    <name evidence="6" type="ORF">KC573_04315</name>
</gene>
<feature type="non-terminal residue" evidence="6">
    <location>
        <position position="469"/>
    </location>
</feature>
<comment type="caution">
    <text evidence="6">The sequence shown here is derived from an EMBL/GenBank/DDBJ whole genome shotgun (WGS) entry which is preliminary data.</text>
</comment>
<dbReference type="GO" id="GO:0000725">
    <property type="term" value="P:recombinational repair"/>
    <property type="evidence" value="ECO:0007669"/>
    <property type="project" value="TreeGrafter"/>
</dbReference>
<feature type="domain" description="UvrD-like helicase C-terminal" evidence="5">
    <location>
        <begin position="1"/>
        <end position="252"/>
    </location>
</feature>
<dbReference type="InterPro" id="IPR027417">
    <property type="entry name" value="P-loop_NTPase"/>
</dbReference>
<accession>A0A955LWX6</accession>
<dbReference type="GO" id="GO:0016787">
    <property type="term" value="F:hydrolase activity"/>
    <property type="evidence" value="ECO:0007669"/>
    <property type="project" value="UniProtKB-KW"/>
</dbReference>
<keyword evidence="3 6" id="KW-0347">Helicase</keyword>
<evidence type="ECO:0000256" key="1">
    <source>
        <dbReference type="ARBA" id="ARBA00022741"/>
    </source>
</evidence>
<dbReference type="PROSITE" id="PS51217">
    <property type="entry name" value="UVRD_HELICASE_CTER"/>
    <property type="match status" value="1"/>
</dbReference>
<feature type="non-terminal residue" evidence="6">
    <location>
        <position position="1"/>
    </location>
</feature>
<dbReference type="GO" id="GO:0043138">
    <property type="term" value="F:3'-5' DNA helicase activity"/>
    <property type="evidence" value="ECO:0007669"/>
    <property type="project" value="TreeGrafter"/>
</dbReference>
<reference evidence="6" key="2">
    <citation type="journal article" date="2021" name="Microbiome">
        <title>Successional dynamics and alternative stable states in a saline activated sludge microbial community over 9 years.</title>
        <authorList>
            <person name="Wang Y."/>
            <person name="Ye J."/>
            <person name="Ju F."/>
            <person name="Liu L."/>
            <person name="Boyd J.A."/>
            <person name="Deng Y."/>
            <person name="Parks D.H."/>
            <person name="Jiang X."/>
            <person name="Yin X."/>
            <person name="Woodcroft B.J."/>
            <person name="Tyson G.W."/>
            <person name="Hugenholtz P."/>
            <person name="Polz M.F."/>
            <person name="Zhang T."/>
        </authorList>
    </citation>
    <scope>NUCLEOTIDE SEQUENCE</scope>
    <source>
        <strain evidence="6">HKST-UBA02</strain>
    </source>
</reference>
<dbReference type="Pfam" id="PF13361">
    <property type="entry name" value="UvrD_C"/>
    <property type="match status" value="1"/>
</dbReference>
<name>A0A955LWX6_UNCKA</name>
<reference evidence="6" key="1">
    <citation type="submission" date="2020-04" db="EMBL/GenBank/DDBJ databases">
        <authorList>
            <person name="Zhang T."/>
        </authorList>
    </citation>
    <scope>NUCLEOTIDE SEQUENCE</scope>
    <source>
        <strain evidence="6">HKST-UBA02</strain>
    </source>
</reference>
<keyword evidence="4" id="KW-0067">ATP-binding</keyword>
<protein>
    <submittedName>
        <fullName evidence="6">ATP-dependent helicase</fullName>
    </submittedName>
</protein>
<evidence type="ECO:0000256" key="2">
    <source>
        <dbReference type="ARBA" id="ARBA00022801"/>
    </source>
</evidence>
<dbReference type="AlphaFoldDB" id="A0A955LWX6"/>
<dbReference type="InterPro" id="IPR000212">
    <property type="entry name" value="DNA_helicase_UvrD/REP"/>
</dbReference>
<dbReference type="InterPro" id="IPR014017">
    <property type="entry name" value="DNA_helicase_UvrD-like_C"/>
</dbReference>
<evidence type="ECO:0000256" key="3">
    <source>
        <dbReference type="ARBA" id="ARBA00022806"/>
    </source>
</evidence>
<evidence type="ECO:0000313" key="6">
    <source>
        <dbReference type="EMBL" id="MCA9398028.1"/>
    </source>
</evidence>
<dbReference type="PANTHER" id="PTHR11070">
    <property type="entry name" value="UVRD / RECB / PCRA DNA HELICASE FAMILY MEMBER"/>
    <property type="match status" value="1"/>
</dbReference>
<dbReference type="PANTHER" id="PTHR11070:SF2">
    <property type="entry name" value="ATP-DEPENDENT DNA HELICASE SRS2"/>
    <property type="match status" value="1"/>
</dbReference>
<sequence>VWVERGEDEAELVVDKIEELVTKQGYDFRDVAILVRANNHAEIFTRALSRRGVPFQFLGPGQLYNQPEIKDLLAYFRILTDLTDNQAMYRLLVKPYFGIDRRDVAALVTWADQENIHLFRALEQLPEDDAPLDISTESIRKMKKMLAILQRHIERLPDYPPGQLLYFFLEDTDMLKLYQTVDSEKRQKEVLNISRFFEEIRSFETRQKDATVYEWLEYVEFVWQQGESPLASELDWLEVNAVNLLSVHSAKGLEFPIVFLVNLVNARFPTHNRRDQIPIPDALAKESLPEGDVHEQEERRLFYVGMTRAKDYLYLTGAKFYGDNKRPKKLSGFIHEALGEDLTPYLLESTQNTHQLELFEQYATQEEKEEPVQPLSRKVDYLTYSRINSFQICPMHYYMQYVLNVPMPPSASASFGSTIHNTLKHFYQWAVIESKNETLDDTQKLKSKVSDIYKQNWIARGFESKQQEE</sequence>
<dbReference type="Proteomes" id="UP000699691">
    <property type="component" value="Unassembled WGS sequence"/>
</dbReference>
<evidence type="ECO:0000256" key="4">
    <source>
        <dbReference type="ARBA" id="ARBA00022840"/>
    </source>
</evidence>
<dbReference type="Gene3D" id="3.40.50.300">
    <property type="entry name" value="P-loop containing nucleotide triphosphate hydrolases"/>
    <property type="match status" value="1"/>
</dbReference>
<dbReference type="Gene3D" id="1.10.486.10">
    <property type="entry name" value="PCRA, domain 4"/>
    <property type="match status" value="1"/>
</dbReference>
<evidence type="ECO:0000259" key="5">
    <source>
        <dbReference type="PROSITE" id="PS51217"/>
    </source>
</evidence>
<dbReference type="EMBL" id="JAGQKY010000249">
    <property type="protein sequence ID" value="MCA9398028.1"/>
    <property type="molecule type" value="Genomic_DNA"/>
</dbReference>
<dbReference type="GO" id="GO:0003677">
    <property type="term" value="F:DNA binding"/>
    <property type="evidence" value="ECO:0007669"/>
    <property type="project" value="InterPro"/>
</dbReference>
<dbReference type="Pfam" id="PF12705">
    <property type="entry name" value="PDDEXK_1"/>
    <property type="match status" value="1"/>
</dbReference>
<dbReference type="GO" id="GO:0005524">
    <property type="term" value="F:ATP binding"/>
    <property type="evidence" value="ECO:0007669"/>
    <property type="project" value="UniProtKB-KW"/>
</dbReference>
<evidence type="ECO:0000313" key="7">
    <source>
        <dbReference type="Proteomes" id="UP000699691"/>
    </source>
</evidence>
<proteinExistence type="predicted"/>
<keyword evidence="1" id="KW-0547">Nucleotide-binding</keyword>
<keyword evidence="2" id="KW-0378">Hydrolase</keyword>
<dbReference type="InterPro" id="IPR038726">
    <property type="entry name" value="PDDEXK_AddAB-type"/>
</dbReference>
<dbReference type="SUPFAM" id="SSF52540">
    <property type="entry name" value="P-loop containing nucleoside triphosphate hydrolases"/>
    <property type="match status" value="1"/>
</dbReference>